<keyword evidence="8" id="KW-0677">Repeat</keyword>
<evidence type="ECO:0000256" key="2">
    <source>
        <dbReference type="ARBA" id="ARBA00003243"/>
    </source>
</evidence>
<evidence type="ECO:0000313" key="15">
    <source>
        <dbReference type="Proteomes" id="UP000217758"/>
    </source>
</evidence>
<gene>
    <name evidence="14" type="primary">gtfD</name>
    <name evidence="14" type="ORF">SRT_11870</name>
</gene>
<keyword evidence="7" id="KW-0732">Signal</keyword>
<dbReference type="GO" id="GO:0047849">
    <property type="term" value="F:dextransucrase activity"/>
    <property type="evidence" value="ECO:0007669"/>
    <property type="project" value="UniProtKB-EC"/>
</dbReference>
<proteinExistence type="inferred from homology"/>
<evidence type="ECO:0000256" key="11">
    <source>
        <dbReference type="PROSITE-ProRule" id="PRU00591"/>
    </source>
</evidence>
<dbReference type="Pfam" id="PF19127">
    <property type="entry name" value="Choline_bind_3"/>
    <property type="match status" value="4"/>
</dbReference>
<dbReference type="Gene3D" id="2.30.30.420">
    <property type="entry name" value="glucansucrase"/>
    <property type="match status" value="1"/>
</dbReference>
<feature type="domain" description="Glycoside hydrolase family 70 catalytic" evidence="13">
    <location>
        <begin position="282"/>
        <end position="1104"/>
    </location>
</feature>
<protein>
    <recommendedName>
        <fullName evidence="4">dextransucrase</fullName>
        <ecNumber evidence="4">2.4.1.5</ecNumber>
    </recommendedName>
    <alternativeName>
        <fullName evidence="9">Dextransucrase</fullName>
    </alternativeName>
    <alternativeName>
        <fullName evidence="10">Sucrose 6-glucosyltransferase</fullName>
    </alternativeName>
</protein>
<evidence type="ECO:0000256" key="3">
    <source>
        <dbReference type="ARBA" id="ARBA00009247"/>
    </source>
</evidence>
<evidence type="ECO:0000256" key="12">
    <source>
        <dbReference type="SAM" id="MobiDB-lite"/>
    </source>
</evidence>
<accession>A0A1L7LK07</accession>
<comment type="catalytic activity">
    <reaction evidence="1">
        <text>[(1-&gt;6)-alpha-D-glucosyl](n) + sucrose = [(1-&gt;6)-alpha-D-glucosyl](n+1) + D-fructose</text>
        <dbReference type="Rhea" id="RHEA:18825"/>
        <dbReference type="Rhea" id="RHEA-COMP:11144"/>
        <dbReference type="Rhea" id="RHEA-COMP:11145"/>
        <dbReference type="ChEBI" id="CHEBI:17992"/>
        <dbReference type="ChEBI" id="CHEBI:18269"/>
        <dbReference type="ChEBI" id="CHEBI:37721"/>
        <dbReference type="EC" id="2.4.1.5"/>
    </reaction>
</comment>
<comment type="function">
    <text evidence="2">Production of extracellular glucans, that are thought to play a key role in the development of the dental plaque because of their ability to adhere to smooth surfaces and mediate the aggregation of bacterial cells and food debris.</text>
</comment>
<feature type="compositionally biased region" description="Low complexity" evidence="12">
    <location>
        <begin position="117"/>
        <end position="147"/>
    </location>
</feature>
<evidence type="ECO:0000256" key="6">
    <source>
        <dbReference type="ARBA" id="ARBA00022679"/>
    </source>
</evidence>
<feature type="compositionally biased region" description="Polar residues" evidence="12">
    <location>
        <begin position="155"/>
        <end position="167"/>
    </location>
</feature>
<evidence type="ECO:0000256" key="8">
    <source>
        <dbReference type="ARBA" id="ARBA00022737"/>
    </source>
</evidence>
<dbReference type="SUPFAM" id="SSF51445">
    <property type="entry name" value="(Trans)glycosidases"/>
    <property type="match status" value="2"/>
</dbReference>
<comment type="similarity">
    <text evidence="3">Belongs to the glycosyl hydrolase 70 family.</text>
</comment>
<evidence type="ECO:0000256" key="9">
    <source>
        <dbReference type="ARBA" id="ARBA00029911"/>
    </source>
</evidence>
<dbReference type="InterPro" id="IPR018337">
    <property type="entry name" value="Cell_wall/Cho-bd_repeat"/>
</dbReference>
<dbReference type="InterPro" id="IPR017853">
    <property type="entry name" value="GH"/>
</dbReference>
<feature type="region of interest" description="Disordered" evidence="12">
    <location>
        <begin position="357"/>
        <end position="376"/>
    </location>
</feature>
<dbReference type="GO" id="GO:0046527">
    <property type="term" value="F:glucosyltransferase activity"/>
    <property type="evidence" value="ECO:0007669"/>
    <property type="project" value="InterPro"/>
</dbReference>
<dbReference type="Gene3D" id="2.60.40.1180">
    <property type="entry name" value="Golgi alpha-mannosidase II"/>
    <property type="match status" value="1"/>
</dbReference>
<feature type="compositionally biased region" description="Polar residues" evidence="12">
    <location>
        <begin position="38"/>
        <end position="52"/>
    </location>
</feature>
<dbReference type="InterPro" id="IPR022263">
    <property type="entry name" value="KxYKxGKxW"/>
</dbReference>
<dbReference type="NCBIfam" id="TIGR04035">
    <property type="entry name" value="glucan_65_rpt"/>
    <property type="match status" value="5"/>
</dbReference>
<feature type="repeat" description="Cell wall-binding" evidence="11">
    <location>
        <begin position="1375"/>
        <end position="1395"/>
    </location>
</feature>
<dbReference type="EMBL" id="AP014612">
    <property type="protein sequence ID" value="BAQ24448.1"/>
    <property type="molecule type" value="Genomic_DNA"/>
</dbReference>
<evidence type="ECO:0000256" key="7">
    <source>
        <dbReference type="ARBA" id="ARBA00022729"/>
    </source>
</evidence>
<organism evidence="14 15">
    <name type="scientific">Streptococcus troglodytae</name>
    <dbReference type="NCBI Taxonomy" id="1111760"/>
    <lineage>
        <taxon>Bacteria</taxon>
        <taxon>Bacillati</taxon>
        <taxon>Bacillota</taxon>
        <taxon>Bacilli</taxon>
        <taxon>Lactobacillales</taxon>
        <taxon>Streptococcaceae</taxon>
        <taxon>Streptococcus</taxon>
    </lineage>
</organism>
<feature type="repeat" description="Cell wall-binding" evidence="11">
    <location>
        <begin position="1181"/>
        <end position="1202"/>
    </location>
</feature>
<evidence type="ECO:0000313" key="14">
    <source>
        <dbReference type="EMBL" id="BAQ24448.1"/>
    </source>
</evidence>
<dbReference type="GO" id="GO:0009250">
    <property type="term" value="P:glucan biosynthetic process"/>
    <property type="evidence" value="ECO:0007669"/>
    <property type="project" value="InterPro"/>
</dbReference>
<dbReference type="Gene3D" id="2.30.30.20">
    <property type="entry name" value="Aspartate carbamoyltransferase regulatory subunit, C-terminal domain"/>
    <property type="match status" value="1"/>
</dbReference>
<evidence type="ECO:0000259" key="13">
    <source>
        <dbReference type="Pfam" id="PF02324"/>
    </source>
</evidence>
<dbReference type="Gene3D" id="2.10.270.10">
    <property type="entry name" value="Cholin Binding"/>
    <property type="match status" value="3"/>
</dbReference>
<dbReference type="InterPro" id="IPR013780">
    <property type="entry name" value="Glyco_hydro_b"/>
</dbReference>
<dbReference type="NCBIfam" id="TIGR03715">
    <property type="entry name" value="KxYKxGKxW"/>
    <property type="match status" value="1"/>
</dbReference>
<dbReference type="PROSITE" id="PS51170">
    <property type="entry name" value="CW"/>
    <property type="match status" value="5"/>
</dbReference>
<feature type="repeat" description="Cell wall-binding" evidence="11">
    <location>
        <begin position="1247"/>
        <end position="1267"/>
    </location>
</feature>
<dbReference type="SUPFAM" id="SSF69360">
    <property type="entry name" value="Cell wall binding repeat"/>
    <property type="match status" value="3"/>
</dbReference>
<keyword evidence="15" id="KW-1185">Reference proteome</keyword>
<feature type="compositionally biased region" description="Low complexity" evidence="12">
    <location>
        <begin position="71"/>
        <end position="91"/>
    </location>
</feature>
<feature type="repeat" description="Cell wall-binding" evidence="11">
    <location>
        <begin position="1117"/>
        <end position="1137"/>
    </location>
</feature>
<keyword evidence="5" id="KW-0328">Glycosyltransferase</keyword>
<dbReference type="EC" id="2.4.1.5" evidence="4"/>
<feature type="region of interest" description="Disordered" evidence="12">
    <location>
        <begin position="37"/>
        <end position="167"/>
    </location>
</feature>
<feature type="compositionally biased region" description="Polar residues" evidence="12">
    <location>
        <begin position="357"/>
        <end position="367"/>
    </location>
</feature>
<evidence type="ECO:0000256" key="4">
    <source>
        <dbReference type="ARBA" id="ARBA00012592"/>
    </source>
</evidence>
<dbReference type="RefSeq" id="WP_128833381.1">
    <property type="nucleotide sequence ID" value="NZ_AP014612.1"/>
</dbReference>
<feature type="compositionally biased region" description="Polar residues" evidence="12">
    <location>
        <begin position="98"/>
        <end position="107"/>
    </location>
</feature>
<evidence type="ECO:0000256" key="1">
    <source>
        <dbReference type="ARBA" id="ARBA00001152"/>
    </source>
</evidence>
<dbReference type="Pfam" id="PF19258">
    <property type="entry name" value="KxYKxGKxW_sig"/>
    <property type="match status" value="1"/>
</dbReference>
<evidence type="ECO:0000256" key="10">
    <source>
        <dbReference type="ARBA" id="ARBA00032238"/>
    </source>
</evidence>
<dbReference type="KEGG" id="strg:SRT_11870"/>
<feature type="repeat" description="Cell wall-binding" evidence="11">
    <location>
        <begin position="1268"/>
        <end position="1287"/>
    </location>
</feature>
<dbReference type="Pfam" id="PF02324">
    <property type="entry name" value="Glyco_hydro_70"/>
    <property type="match status" value="1"/>
</dbReference>
<reference evidence="14 15" key="1">
    <citation type="journal article" date="2016" name="Microbiol. Immunol.">
        <title>Complete genome sequence of Streptococcus troglodytae TKU31 isolated from the oral cavity of a chimpanzee (Pan troglodytes).</title>
        <authorList>
            <person name="Okamoto M."/>
            <person name="Naito M."/>
            <person name="Miyanohara M."/>
            <person name="Imai S."/>
            <person name="Nomura Y."/>
            <person name="Saito W."/>
            <person name="Momoi Y."/>
            <person name="Takada K."/>
            <person name="Miyabe-Nishiwaki T."/>
            <person name="Tomonaga M."/>
            <person name="Hanada N."/>
        </authorList>
    </citation>
    <scope>NUCLEOTIDE SEQUENCE [LARGE SCALE GENOMIC DNA]</scope>
    <source>
        <strain evidence="15">TKU 31</strain>
    </source>
</reference>
<sequence length="1463" mass="163314">METKRRYKMHKVKKHWVTVAVTSSLITLSSTMLGVSASAETESQTSDKVVTQKSEDDKAASEPSQTDAQRSEQPQTAQTQAQSQTNTADSSPDGIKETLSQNVTTEASSDDKTVTDAKAAQAQTSAAQTERAEEAQTSASSQALTQANKAEQTKQRQTAAQGNDTSVDLTTVPNVKQIDGKYYYIGSDGQPKKNFALTVNNKILYFDKNTGALTDTSQYQFNQGLTKLNNDYTPHNQIVNFENNSLETIDNYVTADSWYRPKDILKDGKTWTASSESDLRPLLMSWWPDKQTQIAYLNYMNQQGLGTGENYTADSSQENLNLAAHTVQVKIETKISQTKQTQWLRDIINSFVKTQPNWNSQTESDTSAGDKDHLQGGALLYSNSDKTAYANSDYRLLNRTPTNQTGKPKYFEDNSSGGYDFLLANDIDNSNPAVQAEQLNWLHYLMNYGSIVANDPEANFDGVRVDAVDNVNADLLQIASDYLKAHYGVDKSEKNAIDHLSILEAWSDNDPQYNKDTKGAQLPIDNKLRLSLLYALTRPLEKDASNKSEIRSGLEPVITNSLNNRSAEGKNSERMANYIFIRAHDSEVQTVIAKIIKAQINPKTDGLTFTLDELKQAFKIYNEDMRQAKKKYTQSNIPTAYALMLSNKDSITRLYYGDMYSDDGQYMATKSPYYDAIDTLLKARIKYAAGGQDMKITYVEGDKSQMDWDYTGVLTSVRYGTGANEAADKGNEATKTQGMAVITSNNPSLKLNQNDKVIVNMGAAHKNQEYRPLLLTTKDGLTSYTSDAAAKSLYRKTNDKGELIFDSSDIQGYLNPQVSGYLAVWVPVGASDNQDVRVAASNKANATGQVYESSSALDSQLIYEGFSNFQDFVTNDSEYTNKKIAQNIDLFKSWGVTSFEMAPQYVSSEDGSFLDSIIQNGYAFEDRYDLAMSKNNKYGSQQDMINAVKALHKGGIQVIADWVPDQIYNLPGKEVVTATRVNDYGEYRKDSEIKNTLYAANTKSNGKDYQAKYGGAFLSELAAKYPSIFNRTQISNGKKIDPSEKITAWKAKYFNGTNILGRGAGYVLKDNASDKYFELKGNQTYLPKQMTNKEASTGFVNDGNGMTFYSTSGYQAKNSFIQDAKGNWYYFDNNGHMVYGLQHLNGEVQYFLSNGVQLRESFLENADGSKNYFGHLGNRYSNGYYSFDNDSKWRYFDANGVMAVGLKTINGNTQYFDQDGYQVKGAWITDSDGKKRYFDDGSGNMAVNRFANDQNGDWYYLNSDGIALVGVQTIDGKTYYFGQDGKQIKGKIITDNGKLKYFLANSGELARNIFATDSQNNWYYFGSDGVAVTGSQTIAGKKLYFASDGKQVKGSFVTYDGKVHYYHADSGELQVNRFEADKDGNWYYLDSNGEALTGSQRINGQRIFFTREGKQVKGDVAYDERGLLRYYDKNSGNMVYNKVVTLANGRRIGIDRWGIARYY</sequence>
<evidence type="ECO:0000256" key="5">
    <source>
        <dbReference type="ARBA" id="ARBA00022676"/>
    </source>
</evidence>
<dbReference type="Proteomes" id="UP000217758">
    <property type="component" value="Chromosome"/>
</dbReference>
<keyword evidence="6 14" id="KW-0808">Transferase</keyword>
<dbReference type="Gene3D" id="3.20.20.80">
    <property type="entry name" value="Glycosidases"/>
    <property type="match status" value="2"/>
</dbReference>
<dbReference type="InterPro" id="IPR003318">
    <property type="entry name" value="Glyco_hydro70cat"/>
</dbReference>
<name>A0A1L7LK07_9STRE</name>
<dbReference type="InterPro" id="IPR027636">
    <property type="entry name" value="Glucan-bd_rpt"/>
</dbReference>
<dbReference type="Pfam" id="PF01473">
    <property type="entry name" value="Choline_bind_1"/>
    <property type="match status" value="1"/>
</dbReference>